<keyword evidence="4" id="KW-1185">Reference proteome</keyword>
<feature type="domain" description="Putative regulatory protein FmdB zinc ribbon" evidence="2">
    <location>
        <begin position="1"/>
        <end position="42"/>
    </location>
</feature>
<reference evidence="3 4" key="1">
    <citation type="submission" date="2015-03" db="EMBL/GenBank/DDBJ databases">
        <authorList>
            <person name="Murphy D."/>
        </authorList>
    </citation>
    <scope>NUCLEOTIDE SEQUENCE [LARGE SCALE GENOMIC DNA]</scope>
    <source>
        <strain evidence="3 4">OL-4</strain>
    </source>
</reference>
<evidence type="ECO:0000313" key="4">
    <source>
        <dbReference type="Proteomes" id="UP000045545"/>
    </source>
</evidence>
<dbReference type="Gene3D" id="2.20.28.30">
    <property type="entry name" value="RNA polymerase ii, chain L"/>
    <property type="match status" value="1"/>
</dbReference>
<dbReference type="NCBIfam" id="TIGR02605">
    <property type="entry name" value="CxxC_CxxC_SSSS"/>
    <property type="match status" value="1"/>
</dbReference>
<dbReference type="OrthoDB" id="9813321at2"/>
<dbReference type="AlphaFoldDB" id="A0A0E3W2U6"/>
<dbReference type="SMART" id="SM00834">
    <property type="entry name" value="CxxC_CXXC_SSSS"/>
    <property type="match status" value="1"/>
</dbReference>
<dbReference type="Pfam" id="PF09723">
    <property type="entry name" value="Zn_ribbon_8"/>
    <property type="match status" value="1"/>
</dbReference>
<accession>A0A0E3W2U6</accession>
<proteinExistence type="predicted"/>
<evidence type="ECO:0000256" key="1">
    <source>
        <dbReference type="SAM" id="MobiDB-lite"/>
    </source>
</evidence>
<protein>
    <submittedName>
        <fullName evidence="3">RNA polymerase archaeal subunit P/eukaryotic subunit RPABC4</fullName>
    </submittedName>
</protein>
<dbReference type="InterPro" id="IPR013429">
    <property type="entry name" value="Regulatory_FmdB_Zinc_ribbon"/>
</dbReference>
<dbReference type="Proteomes" id="UP000045545">
    <property type="component" value="Unassembled WGS sequence"/>
</dbReference>
<name>A0A0E3W2U6_9FIRM</name>
<evidence type="ECO:0000313" key="3">
    <source>
        <dbReference type="EMBL" id="CFX21392.1"/>
    </source>
</evidence>
<sequence length="66" mass="6952">MPVFDFECKKCGNKFDLMISNKDKDKVKCPQCGSPEIKQLLSLFATPSSGSSSDSCASCPSAVTGG</sequence>
<dbReference type="STRING" id="690567.800"/>
<gene>
    <name evidence="3" type="ORF">800</name>
</gene>
<evidence type="ECO:0000259" key="2">
    <source>
        <dbReference type="SMART" id="SM00834"/>
    </source>
</evidence>
<dbReference type="EMBL" id="CGIH01000010">
    <property type="protein sequence ID" value="CFX21392.1"/>
    <property type="molecule type" value="Genomic_DNA"/>
</dbReference>
<organism evidence="3 4">
    <name type="scientific">Syntrophomonas zehnderi OL-4</name>
    <dbReference type="NCBI Taxonomy" id="690567"/>
    <lineage>
        <taxon>Bacteria</taxon>
        <taxon>Bacillati</taxon>
        <taxon>Bacillota</taxon>
        <taxon>Clostridia</taxon>
        <taxon>Eubacteriales</taxon>
        <taxon>Syntrophomonadaceae</taxon>
        <taxon>Syntrophomonas</taxon>
    </lineage>
</organism>
<feature type="region of interest" description="Disordered" evidence="1">
    <location>
        <begin position="47"/>
        <end position="66"/>
    </location>
</feature>
<dbReference type="RefSeq" id="WP_046496072.1">
    <property type="nucleotide sequence ID" value="NZ_CGIH01000010.1"/>
</dbReference>